<evidence type="ECO:0000256" key="6">
    <source>
        <dbReference type="ARBA" id="ARBA00022683"/>
    </source>
</evidence>
<reference evidence="8 9" key="1">
    <citation type="submission" date="2015-01" db="EMBL/GenBank/DDBJ databases">
        <title>Comparative genomics of the lactic acid bacteria isolated from the honey bee gut.</title>
        <authorList>
            <person name="Ellegaard K.M."/>
            <person name="Tamarit D."/>
            <person name="Javelind E."/>
            <person name="Olofsson T."/>
            <person name="Andersson S.G."/>
            <person name="Vasquez A."/>
        </authorList>
    </citation>
    <scope>NUCLEOTIDE SEQUENCE [LARGE SCALE GENOMIC DNA]</scope>
    <source>
        <strain evidence="8 9">Hma11</strain>
    </source>
</reference>
<evidence type="ECO:0000256" key="1">
    <source>
        <dbReference type="ARBA" id="ARBA00004496"/>
    </source>
</evidence>
<keyword evidence="6" id="KW-0598">Phosphotransferase system</keyword>
<dbReference type="RefSeq" id="WP_046306256.1">
    <property type="nucleotide sequence ID" value="NZ_CAMKYX010000007.1"/>
</dbReference>
<dbReference type="GO" id="GO:0009401">
    <property type="term" value="P:phosphoenolpyruvate-dependent sugar phosphotransferase system"/>
    <property type="evidence" value="ECO:0007669"/>
    <property type="project" value="UniProtKB-KW"/>
</dbReference>
<evidence type="ECO:0000256" key="7">
    <source>
        <dbReference type="ARBA" id="ARBA00022777"/>
    </source>
</evidence>
<dbReference type="Pfam" id="PF03830">
    <property type="entry name" value="PTSIIB_sorb"/>
    <property type="match status" value="1"/>
</dbReference>
<comment type="subcellular location">
    <subcellularLocation>
        <location evidence="1">Cytoplasm</location>
    </subcellularLocation>
</comment>
<dbReference type="KEGG" id="lapi:DKL56_01925"/>
<evidence type="ECO:0000256" key="2">
    <source>
        <dbReference type="ARBA" id="ARBA00022448"/>
    </source>
</evidence>
<proteinExistence type="predicted"/>
<dbReference type="PATRIC" id="fig|303541.3.peg.459"/>
<dbReference type="HOGENOM" id="CLU_116175_2_0_9"/>
<dbReference type="STRING" id="303541.JF72_03130"/>
<evidence type="ECO:0000313" key="8">
    <source>
        <dbReference type="EMBL" id="KJY61039.1"/>
    </source>
</evidence>
<dbReference type="Proteomes" id="UP000033682">
    <property type="component" value="Unassembled WGS sequence"/>
</dbReference>
<keyword evidence="4" id="KW-0762">Sugar transport</keyword>
<sequence>MIAMTRIDYRLLHGQVAFAWTNNLSANAVLIANDEVAGDSFRKKTFQLAKPENAKLIFKTIEDSAKAIASGVTDKYRVFIVVETINDAYRLAKLVPEIKLIDLGLSSEKEGSTNIAKSVYVTKKDIEQLTELENDGVKVLVKQAPGDPDTEFSSLIN</sequence>
<evidence type="ECO:0000256" key="3">
    <source>
        <dbReference type="ARBA" id="ARBA00022490"/>
    </source>
</evidence>
<dbReference type="AlphaFoldDB" id="A0A0F4LRY3"/>
<keyword evidence="2" id="KW-0813">Transport</keyword>
<accession>A0A0F4LRY3</accession>
<evidence type="ECO:0000256" key="5">
    <source>
        <dbReference type="ARBA" id="ARBA00022679"/>
    </source>
</evidence>
<evidence type="ECO:0000313" key="9">
    <source>
        <dbReference type="Proteomes" id="UP000033682"/>
    </source>
</evidence>
<dbReference type="GO" id="GO:0016301">
    <property type="term" value="F:kinase activity"/>
    <property type="evidence" value="ECO:0007669"/>
    <property type="project" value="UniProtKB-KW"/>
</dbReference>
<dbReference type="InterPro" id="IPR004720">
    <property type="entry name" value="PTS_IIB_sorbose-sp"/>
</dbReference>
<dbReference type="Gene3D" id="3.40.35.10">
    <property type="entry name" value="Phosphotransferase system, sorbose subfamily IIB component"/>
    <property type="match status" value="1"/>
</dbReference>
<gene>
    <name evidence="8" type="ORF">JF72_03130</name>
</gene>
<dbReference type="GO" id="GO:0008982">
    <property type="term" value="F:protein-N(PI)-phosphohistidine-sugar phosphotransferase activity"/>
    <property type="evidence" value="ECO:0007669"/>
    <property type="project" value="InterPro"/>
</dbReference>
<evidence type="ECO:0000256" key="4">
    <source>
        <dbReference type="ARBA" id="ARBA00022597"/>
    </source>
</evidence>
<keyword evidence="9" id="KW-1185">Reference proteome</keyword>
<dbReference type="GO" id="GO:0005737">
    <property type="term" value="C:cytoplasm"/>
    <property type="evidence" value="ECO:0007669"/>
    <property type="project" value="UniProtKB-SubCell"/>
</dbReference>
<dbReference type="InterPro" id="IPR036667">
    <property type="entry name" value="PTS_IIB_sorbose-sp_sf"/>
</dbReference>
<dbReference type="EMBL" id="JXLG01000005">
    <property type="protein sequence ID" value="KJY61039.1"/>
    <property type="molecule type" value="Genomic_DNA"/>
</dbReference>
<dbReference type="PROSITE" id="PS51101">
    <property type="entry name" value="PTS_EIIB_TYPE_4"/>
    <property type="match status" value="1"/>
</dbReference>
<protein>
    <submittedName>
        <fullName evidence="8">PTS Man IIB</fullName>
    </submittedName>
</protein>
<dbReference type="GeneID" id="78159929"/>
<organism evidence="8 9">
    <name type="scientific">Lactobacillus apis</name>
    <dbReference type="NCBI Taxonomy" id="303541"/>
    <lineage>
        <taxon>Bacteria</taxon>
        <taxon>Bacillati</taxon>
        <taxon>Bacillota</taxon>
        <taxon>Bacilli</taxon>
        <taxon>Lactobacillales</taxon>
        <taxon>Lactobacillaceae</taxon>
        <taxon>Lactobacillus</taxon>
    </lineage>
</organism>
<dbReference type="SUPFAM" id="SSF52728">
    <property type="entry name" value="PTS IIb component"/>
    <property type="match status" value="1"/>
</dbReference>
<comment type="caution">
    <text evidence="8">The sequence shown here is derived from an EMBL/GenBank/DDBJ whole genome shotgun (WGS) entry which is preliminary data.</text>
</comment>
<name>A0A0F4LRY3_9LACO</name>
<keyword evidence="7" id="KW-0418">Kinase</keyword>
<keyword evidence="5" id="KW-0808">Transferase</keyword>
<keyword evidence="3" id="KW-0963">Cytoplasm</keyword>